<dbReference type="RefSeq" id="XP_066702708.1">
    <property type="nucleotide sequence ID" value="XM_066840081.1"/>
</dbReference>
<reference evidence="2 3" key="1">
    <citation type="submission" date="2023-01" db="EMBL/GenBank/DDBJ databases">
        <title>Analysis of 21 Apiospora genomes using comparative genomics revels a genus with tremendous synthesis potential of carbohydrate active enzymes and secondary metabolites.</title>
        <authorList>
            <person name="Sorensen T."/>
        </authorList>
    </citation>
    <scope>NUCLEOTIDE SEQUENCE [LARGE SCALE GENOMIC DNA]</scope>
    <source>
        <strain evidence="2 3">CBS 24483</strain>
    </source>
</reference>
<proteinExistence type="predicted"/>
<feature type="region of interest" description="Disordered" evidence="1">
    <location>
        <begin position="1"/>
        <end position="37"/>
    </location>
</feature>
<evidence type="ECO:0000313" key="2">
    <source>
        <dbReference type="EMBL" id="KAK7959005.1"/>
    </source>
</evidence>
<dbReference type="GeneID" id="92073143"/>
<accession>A0ABR1QLQ6</accession>
<sequence length="102" mass="10650">MGGKSHGFRQPANKGIVPSQVDGHYGTPSDWTGPSANLSQSAMRKILGSIVDRGGSRAVHALVTGGGSEPGSSFVTCRYWARTIQVAPREGLIWSAREAGAV</sequence>
<evidence type="ECO:0000313" key="3">
    <source>
        <dbReference type="Proteomes" id="UP001391051"/>
    </source>
</evidence>
<name>A0ABR1QLQ6_9PEZI</name>
<organism evidence="2 3">
    <name type="scientific">Apiospora aurea</name>
    <dbReference type="NCBI Taxonomy" id="335848"/>
    <lineage>
        <taxon>Eukaryota</taxon>
        <taxon>Fungi</taxon>
        <taxon>Dikarya</taxon>
        <taxon>Ascomycota</taxon>
        <taxon>Pezizomycotina</taxon>
        <taxon>Sordariomycetes</taxon>
        <taxon>Xylariomycetidae</taxon>
        <taxon>Amphisphaeriales</taxon>
        <taxon>Apiosporaceae</taxon>
        <taxon>Apiospora</taxon>
    </lineage>
</organism>
<keyword evidence="3" id="KW-1185">Reference proteome</keyword>
<dbReference type="Proteomes" id="UP001391051">
    <property type="component" value="Unassembled WGS sequence"/>
</dbReference>
<gene>
    <name evidence="2" type="ORF">PG986_003859</name>
</gene>
<protein>
    <submittedName>
        <fullName evidence="2">Uncharacterized protein</fullName>
    </submittedName>
</protein>
<dbReference type="EMBL" id="JAQQWE010000003">
    <property type="protein sequence ID" value="KAK7959005.1"/>
    <property type="molecule type" value="Genomic_DNA"/>
</dbReference>
<comment type="caution">
    <text evidence="2">The sequence shown here is derived from an EMBL/GenBank/DDBJ whole genome shotgun (WGS) entry which is preliminary data.</text>
</comment>
<evidence type="ECO:0000256" key="1">
    <source>
        <dbReference type="SAM" id="MobiDB-lite"/>
    </source>
</evidence>